<reference evidence="1" key="1">
    <citation type="journal article" date="2022" name="bioRxiv">
        <title>Sequencing and chromosome-scale assembly of the giantPleurodeles waltlgenome.</title>
        <authorList>
            <person name="Brown T."/>
            <person name="Elewa A."/>
            <person name="Iarovenko S."/>
            <person name="Subramanian E."/>
            <person name="Araus A.J."/>
            <person name="Petzold A."/>
            <person name="Susuki M."/>
            <person name="Suzuki K.-i.T."/>
            <person name="Hayashi T."/>
            <person name="Toyoda A."/>
            <person name="Oliveira C."/>
            <person name="Osipova E."/>
            <person name="Leigh N.D."/>
            <person name="Simon A."/>
            <person name="Yun M.H."/>
        </authorList>
    </citation>
    <scope>NUCLEOTIDE SEQUENCE</scope>
    <source>
        <strain evidence="1">20211129_DDA</strain>
        <tissue evidence="1">Liver</tissue>
    </source>
</reference>
<name>A0AAV7WC31_PLEWA</name>
<comment type="caution">
    <text evidence="1">The sequence shown here is derived from an EMBL/GenBank/DDBJ whole genome shotgun (WGS) entry which is preliminary data.</text>
</comment>
<organism evidence="1 2">
    <name type="scientific">Pleurodeles waltl</name>
    <name type="common">Iberian ribbed newt</name>
    <dbReference type="NCBI Taxonomy" id="8319"/>
    <lineage>
        <taxon>Eukaryota</taxon>
        <taxon>Metazoa</taxon>
        <taxon>Chordata</taxon>
        <taxon>Craniata</taxon>
        <taxon>Vertebrata</taxon>
        <taxon>Euteleostomi</taxon>
        <taxon>Amphibia</taxon>
        <taxon>Batrachia</taxon>
        <taxon>Caudata</taxon>
        <taxon>Salamandroidea</taxon>
        <taxon>Salamandridae</taxon>
        <taxon>Pleurodelinae</taxon>
        <taxon>Pleurodeles</taxon>
    </lineage>
</organism>
<accession>A0AAV7WC31</accession>
<dbReference type="Proteomes" id="UP001066276">
    <property type="component" value="Chromosome 1_2"/>
</dbReference>
<sequence>MAAITTVRRQAEGIYMPTTRKQRKGSPVPAGVLACLLDKPGCEGFFCSVEGRKADAGYSTQPSLYRAAVTRFSSRRRRTKERMKEH</sequence>
<keyword evidence="2" id="KW-1185">Reference proteome</keyword>
<dbReference type="AlphaFoldDB" id="A0AAV7WC31"/>
<dbReference type="EMBL" id="JANPWB010000002">
    <property type="protein sequence ID" value="KAJ1210167.1"/>
    <property type="molecule type" value="Genomic_DNA"/>
</dbReference>
<gene>
    <name evidence="1" type="ORF">NDU88_005535</name>
</gene>
<protein>
    <submittedName>
        <fullName evidence="1">Uncharacterized protein</fullName>
    </submittedName>
</protein>
<proteinExistence type="predicted"/>
<evidence type="ECO:0000313" key="1">
    <source>
        <dbReference type="EMBL" id="KAJ1210167.1"/>
    </source>
</evidence>
<evidence type="ECO:0000313" key="2">
    <source>
        <dbReference type="Proteomes" id="UP001066276"/>
    </source>
</evidence>